<proteinExistence type="predicted"/>
<dbReference type="AlphaFoldDB" id="A0A9P1CJS3"/>
<dbReference type="Proteomes" id="UP001152797">
    <property type="component" value="Unassembled WGS sequence"/>
</dbReference>
<feature type="transmembrane region" description="Helical" evidence="1">
    <location>
        <begin position="66"/>
        <end position="87"/>
    </location>
</feature>
<dbReference type="OrthoDB" id="430864at2759"/>
<accession>A0A9P1CJS3</accession>
<dbReference type="EMBL" id="CAMXCT030001739">
    <property type="protein sequence ID" value="CAL4779983.1"/>
    <property type="molecule type" value="Genomic_DNA"/>
</dbReference>
<organism evidence="3">
    <name type="scientific">Cladocopium goreaui</name>
    <dbReference type="NCBI Taxonomy" id="2562237"/>
    <lineage>
        <taxon>Eukaryota</taxon>
        <taxon>Sar</taxon>
        <taxon>Alveolata</taxon>
        <taxon>Dinophyceae</taxon>
        <taxon>Suessiales</taxon>
        <taxon>Symbiodiniaceae</taxon>
        <taxon>Cladocopium</taxon>
    </lineage>
</organism>
<evidence type="ECO:0000256" key="2">
    <source>
        <dbReference type="SAM" id="SignalP"/>
    </source>
</evidence>
<feature type="signal peptide" evidence="2">
    <location>
        <begin position="1"/>
        <end position="21"/>
    </location>
</feature>
<reference evidence="3" key="1">
    <citation type="submission" date="2022-10" db="EMBL/GenBank/DDBJ databases">
        <authorList>
            <person name="Chen Y."/>
            <person name="Dougan E. K."/>
            <person name="Chan C."/>
            <person name="Rhodes N."/>
            <person name="Thang M."/>
        </authorList>
    </citation>
    <scope>NUCLEOTIDE SEQUENCE</scope>
</reference>
<evidence type="ECO:0000313" key="3">
    <source>
        <dbReference type="EMBL" id="CAI3992671.1"/>
    </source>
</evidence>
<keyword evidence="1" id="KW-0472">Membrane</keyword>
<dbReference type="EMBL" id="CAMXCT020001739">
    <property type="protein sequence ID" value="CAL1146046.1"/>
    <property type="molecule type" value="Genomic_DNA"/>
</dbReference>
<keyword evidence="1" id="KW-0812">Transmembrane</keyword>
<keyword evidence="5" id="KW-1185">Reference proteome</keyword>
<protein>
    <submittedName>
        <fullName evidence="3">Uncharacterized protein</fullName>
    </submittedName>
</protein>
<keyword evidence="2" id="KW-0732">Signal</keyword>
<evidence type="ECO:0000313" key="5">
    <source>
        <dbReference type="Proteomes" id="UP001152797"/>
    </source>
</evidence>
<gene>
    <name evidence="3" type="ORF">C1SCF055_LOCUS19483</name>
</gene>
<keyword evidence="1" id="KW-1133">Transmembrane helix</keyword>
<feature type="chain" id="PRO_5043270536" evidence="2">
    <location>
        <begin position="22"/>
        <end position="255"/>
    </location>
</feature>
<evidence type="ECO:0000313" key="4">
    <source>
        <dbReference type="EMBL" id="CAL1146046.1"/>
    </source>
</evidence>
<dbReference type="EMBL" id="CAMXCT010001739">
    <property type="protein sequence ID" value="CAI3992671.1"/>
    <property type="molecule type" value="Genomic_DNA"/>
</dbReference>
<reference evidence="4" key="2">
    <citation type="submission" date="2024-04" db="EMBL/GenBank/DDBJ databases">
        <authorList>
            <person name="Chen Y."/>
            <person name="Shah S."/>
            <person name="Dougan E. K."/>
            <person name="Thang M."/>
            <person name="Chan C."/>
        </authorList>
    </citation>
    <scope>NUCLEOTIDE SEQUENCE [LARGE SCALE GENOMIC DNA]</scope>
</reference>
<sequence length="255" mass="27396">MARLAAVCVLAAVACLLNSMAFVPAPESRARAMDTGAMAAAAGVMAVGAPQNAEAFVFKGKEYFDVFYGIEPLAWAFCGFVIVYYGAVLKNAATKYNIPVDKNRSPKVGGFQGKEIENNEDMEKFYKPSSVCVLAAVACLLNSMAFVPAPESRARAMDTGAVAAAAGVMAVGAPQNAEAFVFKGKEYFDVFYGIWAASGWRSDFTLVIVYYGAVLKNAATKYNIPVDKNRSPKVGGFQGKEIENNEDMEKFYKPS</sequence>
<dbReference type="PROSITE" id="PS51257">
    <property type="entry name" value="PROKAR_LIPOPROTEIN"/>
    <property type="match status" value="1"/>
</dbReference>
<name>A0A9P1CJS3_9DINO</name>
<evidence type="ECO:0000256" key="1">
    <source>
        <dbReference type="SAM" id="Phobius"/>
    </source>
</evidence>
<comment type="caution">
    <text evidence="3">The sequence shown here is derived from an EMBL/GenBank/DDBJ whole genome shotgun (WGS) entry which is preliminary data.</text>
</comment>